<name>A0A8J3CC07_9PSEU</name>
<proteinExistence type="predicted"/>
<evidence type="ECO:0000313" key="2">
    <source>
        <dbReference type="EMBL" id="GGM44054.1"/>
    </source>
</evidence>
<keyword evidence="3" id="KW-1185">Reference proteome</keyword>
<reference evidence="2" key="1">
    <citation type="journal article" date="2014" name="Int. J. Syst. Evol. Microbiol.">
        <title>Complete genome sequence of Corynebacterium casei LMG S-19264T (=DSM 44701T), isolated from a smear-ripened cheese.</title>
        <authorList>
            <consortium name="US DOE Joint Genome Institute (JGI-PGF)"/>
            <person name="Walter F."/>
            <person name="Albersmeier A."/>
            <person name="Kalinowski J."/>
            <person name="Ruckert C."/>
        </authorList>
    </citation>
    <scope>NUCLEOTIDE SEQUENCE</scope>
    <source>
        <strain evidence="2">CGMCC 4.5737</strain>
    </source>
</reference>
<dbReference type="Gene3D" id="3.30.420.40">
    <property type="match status" value="2"/>
</dbReference>
<dbReference type="Proteomes" id="UP000637578">
    <property type="component" value="Unassembled WGS sequence"/>
</dbReference>
<dbReference type="InterPro" id="IPR043129">
    <property type="entry name" value="ATPase_NBD"/>
</dbReference>
<dbReference type="GO" id="GO:0016301">
    <property type="term" value="F:kinase activity"/>
    <property type="evidence" value="ECO:0007669"/>
    <property type="project" value="UniProtKB-KW"/>
</dbReference>
<dbReference type="PANTHER" id="PTHR43190">
    <property type="entry name" value="N-ACETYL-D-GLUCOSAMINE KINASE"/>
    <property type="match status" value="1"/>
</dbReference>
<accession>A0A8J3CC07</accession>
<dbReference type="SUPFAM" id="SSF53067">
    <property type="entry name" value="Actin-like ATPase domain"/>
    <property type="match status" value="2"/>
</dbReference>
<feature type="domain" description="ATPase BadF/BadG/BcrA/BcrD type" evidence="1">
    <location>
        <begin position="6"/>
        <end position="298"/>
    </location>
</feature>
<evidence type="ECO:0000259" key="1">
    <source>
        <dbReference type="Pfam" id="PF01869"/>
    </source>
</evidence>
<dbReference type="EMBL" id="BMMK01000004">
    <property type="protein sequence ID" value="GGM44054.1"/>
    <property type="molecule type" value="Genomic_DNA"/>
</dbReference>
<comment type="caution">
    <text evidence="2">The sequence shown here is derived from an EMBL/GenBank/DDBJ whole genome shotgun (WGS) entry which is preliminary data.</text>
</comment>
<keyword evidence="2" id="KW-0418">Kinase</keyword>
<dbReference type="InterPro" id="IPR052519">
    <property type="entry name" value="Euk-type_GlcNAc_Kinase"/>
</dbReference>
<sequence length="315" mass="32551">MSALVVGLDVGGTSTRAVVADLAGRRLGAAQGPGGNPNAYPPEQAAAHVGRTLREALRDANPAEVAAGVLAMAGASKLTDPMVRAMFELAWRESGLRCAFRVALDVEAGFAAGTSEPTGTALVAGTGSVACRIVDHRRFRTVGGHGWLLGDEGSAFWLGREAVRHTLHAVEHRGRWTSLVDSVLSTALGDWSDPWEARNRLISLVNGAKPVALAEYAPLVTDAARTGDKSAGTIVDTAATHLADLVTATREPDDASPVVLIGGLTARENPVGSALRAKLGRYDIRTATDGAAGAAWLAALDLADDPVALHAVLVP</sequence>
<keyword evidence="2" id="KW-0808">Transferase</keyword>
<dbReference type="RefSeq" id="WP_189055067.1">
    <property type="nucleotide sequence ID" value="NZ_BMMK01000004.1"/>
</dbReference>
<dbReference type="PANTHER" id="PTHR43190:SF3">
    <property type="entry name" value="N-ACETYL-D-GLUCOSAMINE KINASE"/>
    <property type="match status" value="1"/>
</dbReference>
<dbReference type="AlphaFoldDB" id="A0A8J3CC07"/>
<organism evidence="2 3">
    <name type="scientific">Longimycelium tulufanense</name>
    <dbReference type="NCBI Taxonomy" id="907463"/>
    <lineage>
        <taxon>Bacteria</taxon>
        <taxon>Bacillati</taxon>
        <taxon>Actinomycetota</taxon>
        <taxon>Actinomycetes</taxon>
        <taxon>Pseudonocardiales</taxon>
        <taxon>Pseudonocardiaceae</taxon>
        <taxon>Longimycelium</taxon>
    </lineage>
</organism>
<dbReference type="InterPro" id="IPR002731">
    <property type="entry name" value="ATPase_BadF"/>
</dbReference>
<dbReference type="CDD" id="cd24007">
    <property type="entry name" value="ASKHA_NBD_eukNAGK-like"/>
    <property type="match status" value="1"/>
</dbReference>
<gene>
    <name evidence="2" type="ORF">GCM10012275_13830</name>
</gene>
<reference evidence="2" key="2">
    <citation type="submission" date="2020-09" db="EMBL/GenBank/DDBJ databases">
        <authorList>
            <person name="Sun Q."/>
            <person name="Zhou Y."/>
        </authorList>
    </citation>
    <scope>NUCLEOTIDE SEQUENCE</scope>
    <source>
        <strain evidence="2">CGMCC 4.5737</strain>
    </source>
</reference>
<dbReference type="Pfam" id="PF01869">
    <property type="entry name" value="BcrAD_BadFG"/>
    <property type="match status" value="1"/>
</dbReference>
<protein>
    <submittedName>
        <fullName evidence="2">N-acetylglucosamine kinase</fullName>
    </submittedName>
</protein>
<evidence type="ECO:0000313" key="3">
    <source>
        <dbReference type="Proteomes" id="UP000637578"/>
    </source>
</evidence>